<feature type="region of interest" description="Disordered" evidence="7">
    <location>
        <begin position="263"/>
        <end position="375"/>
    </location>
</feature>
<comment type="similarity">
    <text evidence="2">Belongs to the syntaxin family.</text>
</comment>
<keyword evidence="5" id="KW-1133">Transmembrane helix</keyword>
<keyword evidence="3" id="KW-0812">Transmembrane</keyword>
<evidence type="ECO:0000256" key="4">
    <source>
        <dbReference type="ARBA" id="ARBA00022775"/>
    </source>
</evidence>
<keyword evidence="10" id="KW-1185">Reference proteome</keyword>
<dbReference type="InterPro" id="IPR010989">
    <property type="entry name" value="SNARE"/>
</dbReference>
<evidence type="ECO:0000313" key="9">
    <source>
        <dbReference type="EMBL" id="KAL3106868.1"/>
    </source>
</evidence>
<evidence type="ECO:0000259" key="8">
    <source>
        <dbReference type="PROSITE" id="PS50192"/>
    </source>
</evidence>
<accession>A0ABD2KVB7</accession>
<feature type="compositionally biased region" description="Basic and acidic residues" evidence="7">
    <location>
        <begin position="332"/>
        <end position="352"/>
    </location>
</feature>
<proteinExistence type="inferred from homology"/>
<dbReference type="Proteomes" id="UP001620626">
    <property type="component" value="Unassembled WGS sequence"/>
</dbReference>
<comment type="caution">
    <text evidence="9">The sequence shown here is derived from an EMBL/GenBank/DDBJ whole genome shotgun (WGS) entry which is preliminary data.</text>
</comment>
<dbReference type="PANTHER" id="PTHR19957:SF307">
    <property type="entry name" value="PROTEIN SSO1-RELATED"/>
    <property type="match status" value="1"/>
</dbReference>
<feature type="domain" description="T-SNARE coiled-coil homology" evidence="8">
    <location>
        <begin position="197"/>
        <end position="259"/>
    </location>
</feature>
<dbReference type="InterPro" id="IPR000727">
    <property type="entry name" value="T_SNARE_dom"/>
</dbReference>
<dbReference type="SMART" id="SM00397">
    <property type="entry name" value="t_SNARE"/>
    <property type="match status" value="1"/>
</dbReference>
<sequence>MVRDRLNELQKAFPNGRPSPSPIPVPLLNVQSLQSSGDPSLDRITQMRQSVEEIERRIRTMVEVQETILGQMVVRPEEKNQLDTLIDEIRQRSAKLRPKLRHLCRDLETQGTAGDAFRRMRKIHSEQLIRRLNEVLEMFASAQEDYRQRVNRRVRRQLELAGEHISADEVNHLLADNSEDIFFRRISPISFAAQSALEDASSRHVELLQLERTIGELNDCFQDMLQLVHSQGVLVDCIESHVQSASDFVGHANVQVNRAVSYKSSAQRLKRGKETEEQNEQNEGDNQQKNERSAKEQKKAIGRRRKHWQWHDGGKTADGREEKWGKRGIRGGRKEEGETKWGKRGRGKEGKRGRGGGRKNGGGKGGKRGRGEGKG</sequence>
<dbReference type="InterPro" id="IPR006011">
    <property type="entry name" value="Syntaxin_N"/>
</dbReference>
<feature type="compositionally biased region" description="Basic and acidic residues" evidence="7">
    <location>
        <begin position="309"/>
        <end position="325"/>
    </location>
</feature>
<reference evidence="9 10" key="1">
    <citation type="submission" date="2024-10" db="EMBL/GenBank/DDBJ databases">
        <authorList>
            <person name="Kim D."/>
        </authorList>
    </citation>
    <scope>NUCLEOTIDE SEQUENCE [LARGE SCALE GENOMIC DNA]</scope>
    <source>
        <strain evidence="9">BH-2024</strain>
    </source>
</reference>
<evidence type="ECO:0000256" key="7">
    <source>
        <dbReference type="SAM" id="MobiDB-lite"/>
    </source>
</evidence>
<keyword evidence="4" id="KW-0813">Transport</keyword>
<evidence type="ECO:0000256" key="2">
    <source>
        <dbReference type="ARBA" id="ARBA00009063"/>
    </source>
</evidence>
<dbReference type="AlphaFoldDB" id="A0ABD2KVB7"/>
<keyword evidence="6" id="KW-0472">Membrane</keyword>
<keyword evidence="4" id="KW-0532">Neurotransmitter transport</keyword>
<gene>
    <name evidence="9" type="ORF">niasHT_010783</name>
</gene>
<evidence type="ECO:0000256" key="1">
    <source>
        <dbReference type="ARBA" id="ARBA00004211"/>
    </source>
</evidence>
<dbReference type="GO" id="GO:0016020">
    <property type="term" value="C:membrane"/>
    <property type="evidence" value="ECO:0007669"/>
    <property type="project" value="UniProtKB-SubCell"/>
</dbReference>
<dbReference type="GO" id="GO:0006836">
    <property type="term" value="P:neurotransmitter transport"/>
    <property type="evidence" value="ECO:0007669"/>
    <property type="project" value="UniProtKB-KW"/>
</dbReference>
<dbReference type="EMBL" id="JBICBT010000631">
    <property type="protein sequence ID" value="KAL3106868.1"/>
    <property type="molecule type" value="Genomic_DNA"/>
</dbReference>
<dbReference type="InterPro" id="IPR045242">
    <property type="entry name" value="Syntaxin"/>
</dbReference>
<dbReference type="PROSITE" id="PS50192">
    <property type="entry name" value="T_SNARE"/>
    <property type="match status" value="1"/>
</dbReference>
<evidence type="ECO:0000256" key="5">
    <source>
        <dbReference type="ARBA" id="ARBA00022989"/>
    </source>
</evidence>
<dbReference type="Gene3D" id="1.20.5.110">
    <property type="match status" value="1"/>
</dbReference>
<name>A0ABD2KVB7_9BILA</name>
<dbReference type="Gene3D" id="1.20.58.70">
    <property type="match status" value="1"/>
</dbReference>
<feature type="compositionally biased region" description="Basic and acidic residues" evidence="7">
    <location>
        <begin position="286"/>
        <end position="299"/>
    </location>
</feature>
<evidence type="ECO:0000256" key="6">
    <source>
        <dbReference type="ARBA" id="ARBA00023136"/>
    </source>
</evidence>
<dbReference type="PANTHER" id="PTHR19957">
    <property type="entry name" value="SYNTAXIN"/>
    <property type="match status" value="1"/>
</dbReference>
<comment type="subcellular location">
    <subcellularLocation>
        <location evidence="1">Membrane</location>
        <topology evidence="1">Single-pass type IV membrane protein</topology>
    </subcellularLocation>
</comment>
<evidence type="ECO:0000313" key="10">
    <source>
        <dbReference type="Proteomes" id="UP001620626"/>
    </source>
</evidence>
<dbReference type="SUPFAM" id="SSF47661">
    <property type="entry name" value="t-snare proteins"/>
    <property type="match status" value="1"/>
</dbReference>
<dbReference type="Pfam" id="PF00804">
    <property type="entry name" value="Syntaxin"/>
    <property type="match status" value="1"/>
</dbReference>
<organism evidence="9 10">
    <name type="scientific">Heterodera trifolii</name>
    <dbReference type="NCBI Taxonomy" id="157864"/>
    <lineage>
        <taxon>Eukaryota</taxon>
        <taxon>Metazoa</taxon>
        <taxon>Ecdysozoa</taxon>
        <taxon>Nematoda</taxon>
        <taxon>Chromadorea</taxon>
        <taxon>Rhabditida</taxon>
        <taxon>Tylenchina</taxon>
        <taxon>Tylenchomorpha</taxon>
        <taxon>Tylenchoidea</taxon>
        <taxon>Heteroderidae</taxon>
        <taxon>Heteroderinae</taxon>
        <taxon>Heterodera</taxon>
    </lineage>
</organism>
<evidence type="ECO:0000256" key="3">
    <source>
        <dbReference type="ARBA" id="ARBA00022692"/>
    </source>
</evidence>
<protein>
    <recommendedName>
        <fullName evidence="8">t-SNARE coiled-coil homology domain-containing protein</fullName>
    </recommendedName>
</protein>